<reference evidence="1" key="1">
    <citation type="submission" date="2020-07" db="EMBL/GenBank/DDBJ databases">
        <title>Huge and variable diversity of episymbiotic CPR bacteria and DPANN archaea in groundwater ecosystems.</title>
        <authorList>
            <person name="He C.Y."/>
            <person name="Keren R."/>
            <person name="Whittaker M."/>
            <person name="Farag I.F."/>
            <person name="Doudna J."/>
            <person name="Cate J.H.D."/>
            <person name="Banfield J.F."/>
        </authorList>
    </citation>
    <scope>NUCLEOTIDE SEQUENCE</scope>
    <source>
        <strain evidence="1">NC_groundwater_1482_Ag_S-0.65um_47_24</strain>
    </source>
</reference>
<dbReference type="Proteomes" id="UP000772181">
    <property type="component" value="Unassembled WGS sequence"/>
</dbReference>
<dbReference type="AlphaFoldDB" id="A0A933GK32"/>
<proteinExistence type="predicted"/>
<organism evidence="1 2">
    <name type="scientific">Tectimicrobiota bacterium</name>
    <dbReference type="NCBI Taxonomy" id="2528274"/>
    <lineage>
        <taxon>Bacteria</taxon>
        <taxon>Pseudomonadati</taxon>
        <taxon>Nitrospinota/Tectimicrobiota group</taxon>
        <taxon>Candidatus Tectimicrobiota</taxon>
    </lineage>
</organism>
<comment type="caution">
    <text evidence="1">The sequence shown here is derived from an EMBL/GenBank/DDBJ whole genome shotgun (WGS) entry which is preliminary data.</text>
</comment>
<evidence type="ECO:0000313" key="1">
    <source>
        <dbReference type="EMBL" id="MBI4595278.1"/>
    </source>
</evidence>
<name>A0A933GK32_UNCTE</name>
<gene>
    <name evidence="1" type="ORF">HY730_02750</name>
</gene>
<accession>A0A933GK32</accession>
<dbReference type="EMBL" id="JACQWF010000126">
    <property type="protein sequence ID" value="MBI4595278.1"/>
    <property type="molecule type" value="Genomic_DNA"/>
</dbReference>
<feature type="non-terminal residue" evidence="1">
    <location>
        <position position="1"/>
    </location>
</feature>
<sequence length="62" mass="7265">KIRCDIPNIKIKLVDYLESKDNDLEKLRDEKLKEKYNFLKIMIPGIEYEGGGFISYLKTVGE</sequence>
<protein>
    <submittedName>
        <fullName evidence="1">Uncharacterized protein</fullName>
    </submittedName>
</protein>
<evidence type="ECO:0000313" key="2">
    <source>
        <dbReference type="Proteomes" id="UP000772181"/>
    </source>
</evidence>